<dbReference type="AlphaFoldDB" id="A0A068S815"/>
<organism evidence="2 3">
    <name type="scientific">Lichtheimia corymbifera JMRC:FSU:9682</name>
    <dbReference type="NCBI Taxonomy" id="1263082"/>
    <lineage>
        <taxon>Eukaryota</taxon>
        <taxon>Fungi</taxon>
        <taxon>Fungi incertae sedis</taxon>
        <taxon>Mucoromycota</taxon>
        <taxon>Mucoromycotina</taxon>
        <taxon>Mucoromycetes</taxon>
        <taxon>Mucorales</taxon>
        <taxon>Lichtheimiaceae</taxon>
        <taxon>Lichtheimia</taxon>
    </lineage>
</organism>
<dbReference type="EMBL" id="CBTN010000056">
    <property type="protein sequence ID" value="CDH58429.1"/>
    <property type="molecule type" value="Genomic_DNA"/>
</dbReference>
<comment type="caution">
    <text evidence="2">The sequence shown here is derived from an EMBL/GenBank/DDBJ whole genome shotgun (WGS) entry which is preliminary data.</text>
</comment>
<keyword evidence="1" id="KW-0732">Signal</keyword>
<dbReference type="VEuPathDB" id="FungiDB:LCOR_09290.1"/>
<accession>A0A068S815</accession>
<sequence>MKFSLITTTLCFALLIAIAQAACDCAPSNTTCLADCVTSANDCIQNCRDNSECYTNCIDTHWPTSAPSSALPTAASSSAVPSASSMASMSASSASASESATATPTPNSASSSVPRSMIPLFIVFLILPLL</sequence>
<keyword evidence="3" id="KW-1185">Reference proteome</keyword>
<feature type="signal peptide" evidence="1">
    <location>
        <begin position="1"/>
        <end position="21"/>
    </location>
</feature>
<gene>
    <name evidence="2" type="ORF">LCOR_09290.1</name>
</gene>
<name>A0A068S815_9FUNG</name>
<evidence type="ECO:0000256" key="1">
    <source>
        <dbReference type="SAM" id="SignalP"/>
    </source>
</evidence>
<dbReference type="OrthoDB" id="2289000at2759"/>
<feature type="chain" id="PRO_5001655602" evidence="1">
    <location>
        <begin position="22"/>
        <end position="130"/>
    </location>
</feature>
<evidence type="ECO:0000313" key="3">
    <source>
        <dbReference type="Proteomes" id="UP000027586"/>
    </source>
</evidence>
<evidence type="ECO:0000313" key="2">
    <source>
        <dbReference type="EMBL" id="CDH58429.1"/>
    </source>
</evidence>
<dbReference type="Proteomes" id="UP000027586">
    <property type="component" value="Unassembled WGS sequence"/>
</dbReference>
<dbReference type="STRING" id="1263082.A0A068S815"/>
<reference evidence="2" key="1">
    <citation type="submission" date="2013-08" db="EMBL/GenBank/DDBJ databases">
        <title>Gene expansion shapes genome architecture in the human pathogen Lichtheimia corymbifera: an evolutionary genomics analysis in the ancient terrestrial Mucorales (Mucoromycotina).</title>
        <authorList>
            <person name="Schwartze V.U."/>
            <person name="Winter S."/>
            <person name="Shelest E."/>
            <person name="Marcet-Houben M."/>
            <person name="Horn F."/>
            <person name="Wehner S."/>
            <person name="Hoffmann K."/>
            <person name="Riege K."/>
            <person name="Sammeth M."/>
            <person name="Nowrousian M."/>
            <person name="Valiante V."/>
            <person name="Linde J."/>
            <person name="Jacobsen I.D."/>
            <person name="Marz M."/>
            <person name="Brakhage A.A."/>
            <person name="Gabaldon T."/>
            <person name="Bocker S."/>
            <person name="Voigt K."/>
        </authorList>
    </citation>
    <scope>NUCLEOTIDE SEQUENCE [LARGE SCALE GENOMIC DNA]</scope>
    <source>
        <strain evidence="2">FSU 9682</strain>
    </source>
</reference>
<protein>
    <submittedName>
        <fullName evidence="2">Uncharacterized protein</fullName>
    </submittedName>
</protein>
<proteinExistence type="predicted"/>